<feature type="compositionally biased region" description="Basic and acidic residues" evidence="1">
    <location>
        <begin position="194"/>
        <end position="207"/>
    </location>
</feature>
<evidence type="ECO:0000256" key="1">
    <source>
        <dbReference type="SAM" id="MobiDB-lite"/>
    </source>
</evidence>
<reference evidence="2" key="1">
    <citation type="journal article" date="2020" name="Biotechnol. Biofuels">
        <title>New insights from the biogas microbiome by comprehensive genome-resolved metagenomics of nearly 1600 species originating from multiple anaerobic digesters.</title>
        <authorList>
            <person name="Campanaro S."/>
            <person name="Treu L."/>
            <person name="Rodriguez-R L.M."/>
            <person name="Kovalovszki A."/>
            <person name="Ziels R.M."/>
            <person name="Maus I."/>
            <person name="Zhu X."/>
            <person name="Kougias P.G."/>
            <person name="Basile A."/>
            <person name="Luo G."/>
            <person name="Schluter A."/>
            <person name="Konstantinidis K.T."/>
            <person name="Angelidaki I."/>
        </authorList>
    </citation>
    <scope>NUCLEOTIDE SEQUENCE</scope>
    <source>
        <strain evidence="2">AS06rmzACSIP_7</strain>
    </source>
</reference>
<dbReference type="EMBL" id="JAAYEE010000083">
    <property type="protein sequence ID" value="NLW34826.1"/>
    <property type="molecule type" value="Genomic_DNA"/>
</dbReference>
<evidence type="ECO:0000313" key="3">
    <source>
        <dbReference type="Proteomes" id="UP000777265"/>
    </source>
</evidence>
<organism evidence="2 3">
    <name type="scientific">Syntrophorhabdus aromaticivorans</name>
    <dbReference type="NCBI Taxonomy" id="328301"/>
    <lineage>
        <taxon>Bacteria</taxon>
        <taxon>Pseudomonadati</taxon>
        <taxon>Thermodesulfobacteriota</taxon>
        <taxon>Syntrophorhabdia</taxon>
        <taxon>Syntrophorhabdales</taxon>
        <taxon>Syntrophorhabdaceae</taxon>
        <taxon>Syntrophorhabdus</taxon>
    </lineage>
</organism>
<evidence type="ECO:0000313" key="2">
    <source>
        <dbReference type="EMBL" id="NLW34826.1"/>
    </source>
</evidence>
<gene>
    <name evidence="2" type="ORF">GXY80_05005</name>
</gene>
<protein>
    <submittedName>
        <fullName evidence="2">Uncharacterized protein</fullName>
    </submittedName>
</protein>
<sequence>LCDYIAVSRKKREVPHDMVTVREDNRRLIRAALIHDNGEVLLVCRSTDKKIEERGIENRFGEGPDRIRQAPEKKRGIKRYDKVVEKIGQLKERNQRIARRYAITVVKNDHGVATTLIRQWKEEKHHPGVYVLRSNRTGLTEMRFFDIFSVLADIEDAFQGHKLGTGLTADLSSKAPRLGRPSLYYCSCLSHTPDHQVHPEKPKDLRRPPSLTPSRENHKDRSLKDIVLT</sequence>
<feature type="non-terminal residue" evidence="2">
    <location>
        <position position="1"/>
    </location>
</feature>
<feature type="compositionally biased region" description="Basic and acidic residues" evidence="1">
    <location>
        <begin position="215"/>
        <end position="229"/>
    </location>
</feature>
<name>A0A971M483_9BACT</name>
<feature type="region of interest" description="Disordered" evidence="1">
    <location>
        <begin position="194"/>
        <end position="229"/>
    </location>
</feature>
<dbReference type="Proteomes" id="UP000777265">
    <property type="component" value="Unassembled WGS sequence"/>
</dbReference>
<proteinExistence type="predicted"/>
<accession>A0A971M483</accession>
<comment type="caution">
    <text evidence="2">The sequence shown here is derived from an EMBL/GenBank/DDBJ whole genome shotgun (WGS) entry which is preliminary data.</text>
</comment>
<reference evidence="2" key="2">
    <citation type="submission" date="2020-01" db="EMBL/GenBank/DDBJ databases">
        <authorList>
            <person name="Campanaro S."/>
        </authorList>
    </citation>
    <scope>NUCLEOTIDE SEQUENCE</scope>
    <source>
        <strain evidence="2">AS06rmzACSIP_7</strain>
    </source>
</reference>
<dbReference type="AlphaFoldDB" id="A0A971M483"/>